<organism evidence="2 3">
    <name type="scientific">Pelistega suis</name>
    <dbReference type="NCBI Taxonomy" id="1631957"/>
    <lineage>
        <taxon>Bacteria</taxon>
        <taxon>Pseudomonadati</taxon>
        <taxon>Pseudomonadota</taxon>
        <taxon>Betaproteobacteria</taxon>
        <taxon>Burkholderiales</taxon>
        <taxon>Alcaligenaceae</taxon>
        <taxon>Pelistega</taxon>
    </lineage>
</organism>
<reference evidence="2 3" key="1">
    <citation type="submission" date="2020-05" db="EMBL/GenBank/DDBJ databases">
        <authorList>
            <person name="Niu N."/>
        </authorList>
    </citation>
    <scope>NUCLEOTIDE SEQUENCE [LARGE SCALE GENOMIC DNA]</scope>
    <source>
        <strain evidence="2 3">3340-03</strain>
    </source>
</reference>
<feature type="transmembrane region" description="Helical" evidence="1">
    <location>
        <begin position="6"/>
        <end position="30"/>
    </location>
</feature>
<gene>
    <name evidence="2" type="ORF">HKX39_05350</name>
</gene>
<feature type="transmembrane region" description="Helical" evidence="1">
    <location>
        <begin position="101"/>
        <end position="125"/>
    </location>
</feature>
<sequence length="131" mass="14687">MAITLLSYTFTLLFFCLACTLISALYLFVFGHSSVNAELKHPYLNVLPWQRLSLGNRTGILLDYFFRVFFPNTRWSLIGHANQQLTHVNPSLVSLKTKAPLLGLWGGCFVGIIAMVLLWVLILIVQNGTTA</sequence>
<keyword evidence="3" id="KW-1185">Reference proteome</keyword>
<keyword evidence="1" id="KW-0472">Membrane</keyword>
<protein>
    <submittedName>
        <fullName evidence="2">Uncharacterized protein</fullName>
    </submittedName>
</protein>
<proteinExistence type="predicted"/>
<dbReference type="Proteomes" id="UP000537862">
    <property type="component" value="Unassembled WGS sequence"/>
</dbReference>
<name>A0A849P2B6_9BURK</name>
<comment type="caution">
    <text evidence="2">The sequence shown here is derived from an EMBL/GenBank/DDBJ whole genome shotgun (WGS) entry which is preliminary data.</text>
</comment>
<evidence type="ECO:0000313" key="3">
    <source>
        <dbReference type="Proteomes" id="UP000537862"/>
    </source>
</evidence>
<dbReference type="EMBL" id="JABGBN010000003">
    <property type="protein sequence ID" value="NOL51600.1"/>
    <property type="molecule type" value="Genomic_DNA"/>
</dbReference>
<dbReference type="AlphaFoldDB" id="A0A849P2B6"/>
<evidence type="ECO:0000313" key="2">
    <source>
        <dbReference type="EMBL" id="NOL51600.1"/>
    </source>
</evidence>
<keyword evidence="1" id="KW-0812">Transmembrane</keyword>
<keyword evidence="1" id="KW-1133">Transmembrane helix</keyword>
<evidence type="ECO:0000256" key="1">
    <source>
        <dbReference type="SAM" id="Phobius"/>
    </source>
</evidence>
<accession>A0A849P2B6</accession>